<dbReference type="PANTHER" id="PTHR48041:SF78">
    <property type="entry name" value="ABC TRANSPORTER EXPRESSED IN TRACHEA, ISOFORM A"/>
    <property type="match status" value="1"/>
</dbReference>
<dbReference type="GO" id="GO:0005524">
    <property type="term" value="F:ATP binding"/>
    <property type="evidence" value="ECO:0007669"/>
    <property type="project" value="InterPro"/>
</dbReference>
<evidence type="ECO:0000256" key="6">
    <source>
        <dbReference type="ARBA" id="ARBA00023136"/>
    </source>
</evidence>
<dbReference type="AlphaFoldDB" id="A0A5N5T4V4"/>
<evidence type="ECO:0000313" key="9">
    <source>
        <dbReference type="Proteomes" id="UP000326759"/>
    </source>
</evidence>
<dbReference type="Proteomes" id="UP000326759">
    <property type="component" value="Unassembled WGS sequence"/>
</dbReference>
<comment type="similarity">
    <text evidence="2">Belongs to the ABC transporter superfamily. ABCG family. Eye pigment precursor importer (TC 3.A.1.204) subfamily.</text>
</comment>
<dbReference type="InterPro" id="IPR027417">
    <property type="entry name" value="P-loop_NTPase"/>
</dbReference>
<comment type="caution">
    <text evidence="8">The sequence shown here is derived from an EMBL/GenBank/DDBJ whole genome shotgun (WGS) entry which is preliminary data.</text>
</comment>
<reference evidence="8 9" key="1">
    <citation type="journal article" date="2019" name="PLoS Biol.">
        <title>Sex chromosomes control vertical transmission of feminizing Wolbachia symbionts in an isopod.</title>
        <authorList>
            <person name="Becking T."/>
            <person name="Chebbi M.A."/>
            <person name="Giraud I."/>
            <person name="Moumen B."/>
            <person name="Laverre T."/>
            <person name="Caubet Y."/>
            <person name="Peccoud J."/>
            <person name="Gilbert C."/>
            <person name="Cordaux R."/>
        </authorList>
    </citation>
    <scope>NUCLEOTIDE SEQUENCE [LARGE SCALE GENOMIC DNA]</scope>
    <source>
        <strain evidence="8">ANa2</strain>
        <tissue evidence="8">Whole body excluding digestive tract and cuticle</tissue>
    </source>
</reference>
<proteinExistence type="inferred from homology"/>
<dbReference type="PANTHER" id="PTHR48041">
    <property type="entry name" value="ABC TRANSPORTER G FAMILY MEMBER 28"/>
    <property type="match status" value="1"/>
</dbReference>
<evidence type="ECO:0000256" key="1">
    <source>
        <dbReference type="ARBA" id="ARBA00004141"/>
    </source>
</evidence>
<dbReference type="GO" id="GO:0042626">
    <property type="term" value="F:ATPase-coupled transmembrane transporter activity"/>
    <property type="evidence" value="ECO:0007669"/>
    <property type="project" value="TreeGrafter"/>
</dbReference>
<dbReference type="SUPFAM" id="SSF52540">
    <property type="entry name" value="P-loop containing nucleoside triphosphate hydrolases"/>
    <property type="match status" value="1"/>
</dbReference>
<evidence type="ECO:0000256" key="5">
    <source>
        <dbReference type="ARBA" id="ARBA00022989"/>
    </source>
</evidence>
<evidence type="ECO:0000256" key="4">
    <source>
        <dbReference type="ARBA" id="ARBA00022692"/>
    </source>
</evidence>
<accession>A0A5N5T4V4</accession>
<evidence type="ECO:0000313" key="8">
    <source>
        <dbReference type="EMBL" id="KAB7501613.1"/>
    </source>
</evidence>
<protein>
    <recommendedName>
        <fullName evidence="7">ABC transporter domain-containing protein</fullName>
    </recommendedName>
</protein>
<feature type="domain" description="ABC transporter" evidence="7">
    <location>
        <begin position="27"/>
        <end position="59"/>
    </location>
</feature>
<evidence type="ECO:0000256" key="3">
    <source>
        <dbReference type="ARBA" id="ARBA00022448"/>
    </source>
</evidence>
<evidence type="ECO:0000256" key="2">
    <source>
        <dbReference type="ARBA" id="ARBA00005814"/>
    </source>
</evidence>
<keyword evidence="4" id="KW-0812">Transmembrane</keyword>
<dbReference type="EMBL" id="SEYY01010080">
    <property type="protein sequence ID" value="KAB7501613.1"/>
    <property type="molecule type" value="Genomic_DNA"/>
</dbReference>
<evidence type="ECO:0000259" key="7">
    <source>
        <dbReference type="Pfam" id="PF00005"/>
    </source>
</evidence>
<dbReference type="GO" id="GO:0005886">
    <property type="term" value="C:plasma membrane"/>
    <property type="evidence" value="ECO:0007669"/>
    <property type="project" value="TreeGrafter"/>
</dbReference>
<organism evidence="8 9">
    <name type="scientific">Armadillidium nasatum</name>
    <dbReference type="NCBI Taxonomy" id="96803"/>
    <lineage>
        <taxon>Eukaryota</taxon>
        <taxon>Metazoa</taxon>
        <taxon>Ecdysozoa</taxon>
        <taxon>Arthropoda</taxon>
        <taxon>Crustacea</taxon>
        <taxon>Multicrustacea</taxon>
        <taxon>Malacostraca</taxon>
        <taxon>Eumalacostraca</taxon>
        <taxon>Peracarida</taxon>
        <taxon>Isopoda</taxon>
        <taxon>Oniscidea</taxon>
        <taxon>Crinocheta</taxon>
        <taxon>Armadillidiidae</taxon>
        <taxon>Armadillidium</taxon>
    </lineage>
</organism>
<sequence length="61" mass="6411">MSSNNTRINVKFSELTYSISKGEENILNGVSGRFSSGQLSAILGPSGAGKTTLMNILAGYK</sequence>
<dbReference type="Gene3D" id="3.40.50.300">
    <property type="entry name" value="P-loop containing nucleotide triphosphate hydrolases"/>
    <property type="match status" value="1"/>
</dbReference>
<keyword evidence="9" id="KW-1185">Reference proteome</keyword>
<gene>
    <name evidence="8" type="ORF">Anas_08004</name>
</gene>
<name>A0A5N5T4V4_9CRUS</name>
<keyword evidence="6" id="KW-0472">Membrane</keyword>
<keyword evidence="5" id="KW-1133">Transmembrane helix</keyword>
<dbReference type="OrthoDB" id="6348494at2759"/>
<keyword evidence="3" id="KW-0813">Transport</keyword>
<comment type="subcellular location">
    <subcellularLocation>
        <location evidence="1">Membrane</location>
        <topology evidence="1">Multi-pass membrane protein</topology>
    </subcellularLocation>
</comment>
<dbReference type="InterPro" id="IPR003439">
    <property type="entry name" value="ABC_transporter-like_ATP-bd"/>
</dbReference>
<dbReference type="GO" id="GO:0016887">
    <property type="term" value="F:ATP hydrolysis activity"/>
    <property type="evidence" value="ECO:0007669"/>
    <property type="project" value="InterPro"/>
</dbReference>
<dbReference type="Pfam" id="PF00005">
    <property type="entry name" value="ABC_tran"/>
    <property type="match status" value="1"/>
</dbReference>
<dbReference type="InterPro" id="IPR050352">
    <property type="entry name" value="ABCG_transporters"/>
</dbReference>